<organism evidence="2 3">
    <name type="scientific">Nonomuraea ferruginea</name>
    <dbReference type="NCBI Taxonomy" id="46174"/>
    <lineage>
        <taxon>Bacteria</taxon>
        <taxon>Bacillati</taxon>
        <taxon>Actinomycetota</taxon>
        <taxon>Actinomycetes</taxon>
        <taxon>Streptosporangiales</taxon>
        <taxon>Streptosporangiaceae</taxon>
        <taxon>Nonomuraea</taxon>
    </lineage>
</organism>
<dbReference type="InterPro" id="IPR011251">
    <property type="entry name" value="Luciferase-like_dom"/>
</dbReference>
<evidence type="ECO:0000313" key="2">
    <source>
        <dbReference type="EMBL" id="MDA0645798.1"/>
    </source>
</evidence>
<evidence type="ECO:0000259" key="1">
    <source>
        <dbReference type="Pfam" id="PF00296"/>
    </source>
</evidence>
<sequence>MRITYGPWGETLEEQAAAARAAEEAGAEVVWVPELHRSATVSAAALAQATGTARVGTAIALAFTRSPMVTALEALDLDELSGGRFVLGLGSGVKRLNEDWHNARWGKPVGHLRETVRYLRHFWEHCGTGEPMVLEGEHEPMRIVGYQRPFPVVRTRIPIYLAAVGPAMTRLAAEIGDGWISHELCSPSYLAERILPEIEAGLAKAHVDERGKGRGDLDLVVSAACSVDDDPKLARRRAAGLVGFYASVRSYADFFAFHDLAAEQEAVIEAFRGGRGADHLGDVVTDRMVDALTLAGTHDEVRERIAAYEGLAGSVKLTPPTHGLPAAETRAAQRSIIRLIADITGGRA</sequence>
<comment type="caution">
    <text evidence="2">The sequence shown here is derived from an EMBL/GenBank/DDBJ whole genome shotgun (WGS) entry which is preliminary data.</text>
</comment>
<dbReference type="Gene3D" id="3.20.20.30">
    <property type="entry name" value="Luciferase-like domain"/>
    <property type="match status" value="1"/>
</dbReference>
<accession>A0ABT4T9J2</accession>
<dbReference type="SUPFAM" id="SSF51679">
    <property type="entry name" value="Bacterial luciferase-like"/>
    <property type="match status" value="1"/>
</dbReference>
<keyword evidence="3" id="KW-1185">Reference proteome</keyword>
<dbReference type="EMBL" id="JAPNUD010000156">
    <property type="protein sequence ID" value="MDA0645798.1"/>
    <property type="molecule type" value="Genomic_DNA"/>
</dbReference>
<feature type="domain" description="Luciferase-like" evidence="1">
    <location>
        <begin position="10"/>
        <end position="311"/>
    </location>
</feature>
<dbReference type="Pfam" id="PF00296">
    <property type="entry name" value="Bac_luciferase"/>
    <property type="match status" value="1"/>
</dbReference>
<dbReference type="PANTHER" id="PTHR43244">
    <property type="match status" value="1"/>
</dbReference>
<evidence type="ECO:0000313" key="3">
    <source>
        <dbReference type="Proteomes" id="UP001212498"/>
    </source>
</evidence>
<dbReference type="InterPro" id="IPR036661">
    <property type="entry name" value="Luciferase-like_sf"/>
</dbReference>
<protein>
    <submittedName>
        <fullName evidence="2">LLM class flavin-dependent oxidoreductase</fullName>
    </submittedName>
</protein>
<gene>
    <name evidence="2" type="ORF">OUY24_34685</name>
</gene>
<dbReference type="RefSeq" id="WP_148033463.1">
    <property type="nucleotide sequence ID" value="NZ_BAABFD010000014.1"/>
</dbReference>
<dbReference type="CDD" id="cd01097">
    <property type="entry name" value="Tetrahydromethanopterin_reductase"/>
    <property type="match status" value="1"/>
</dbReference>
<dbReference type="PANTHER" id="PTHR43244:SF2">
    <property type="entry name" value="CONSERVED HYPOTHETICAL ALANINE AND PROLINE-RICH PROTEIN"/>
    <property type="match status" value="1"/>
</dbReference>
<dbReference type="Proteomes" id="UP001212498">
    <property type="component" value="Unassembled WGS sequence"/>
</dbReference>
<proteinExistence type="predicted"/>
<dbReference type="InterPro" id="IPR050564">
    <property type="entry name" value="F420-G6PD/mer"/>
</dbReference>
<reference evidence="2 3" key="1">
    <citation type="submission" date="2022-11" db="EMBL/GenBank/DDBJ databases">
        <title>Nonomuraea corallina sp. nov., a new species of the genus Nonomuraea isolated from sea side sediment in Thai sea.</title>
        <authorList>
            <person name="Ngamcharungchit C."/>
            <person name="Matsumoto A."/>
            <person name="Suriyachadkun C."/>
            <person name="Panbangred W."/>
            <person name="Inahashi Y."/>
            <person name="Intra B."/>
        </authorList>
    </citation>
    <scope>NUCLEOTIDE SEQUENCE [LARGE SCALE GENOMIC DNA]</scope>
    <source>
        <strain evidence="2 3">DSM 43553</strain>
    </source>
</reference>
<name>A0ABT4T9J2_9ACTN</name>